<dbReference type="OrthoDB" id="7855192at2"/>
<dbReference type="AlphaFoldDB" id="A0A2K9NDM3"/>
<dbReference type="Proteomes" id="UP000234752">
    <property type="component" value="Chromosome eg_1"/>
</dbReference>
<accession>A0A2K9NDM3</accession>
<dbReference type="KEGG" id="ncb:C0V82_14160"/>
<protein>
    <submittedName>
        <fullName evidence="1">Uncharacterized protein</fullName>
    </submittedName>
</protein>
<keyword evidence="2" id="KW-1185">Reference proteome</keyword>
<dbReference type="EMBL" id="CP025611">
    <property type="protein sequence ID" value="AUN31250.1"/>
    <property type="molecule type" value="Genomic_DNA"/>
</dbReference>
<proteinExistence type="predicted"/>
<name>A0A2K9NDM3_9PROT</name>
<dbReference type="RefSeq" id="WP_102112857.1">
    <property type="nucleotide sequence ID" value="NZ_BMGN01000005.1"/>
</dbReference>
<evidence type="ECO:0000313" key="2">
    <source>
        <dbReference type="Proteomes" id="UP000234752"/>
    </source>
</evidence>
<gene>
    <name evidence="1" type="ORF">C0V82_14160</name>
</gene>
<sequence length="101" mass="10936">MVTINAMADAWREDLRLSILRLLHEAPGLTLNDSLLTKSVQILGISATRDQLRTEVGWLEQQGTIRCQVLSGLIVAELTERGSDAAKGLASIPGISRPSAR</sequence>
<evidence type="ECO:0000313" key="1">
    <source>
        <dbReference type="EMBL" id="AUN31250.1"/>
    </source>
</evidence>
<organism evidence="1 2">
    <name type="scientific">Niveispirillum cyanobacteriorum</name>
    <dbReference type="NCBI Taxonomy" id="1612173"/>
    <lineage>
        <taxon>Bacteria</taxon>
        <taxon>Pseudomonadati</taxon>
        <taxon>Pseudomonadota</taxon>
        <taxon>Alphaproteobacteria</taxon>
        <taxon>Rhodospirillales</taxon>
        <taxon>Azospirillaceae</taxon>
        <taxon>Niveispirillum</taxon>
    </lineage>
</organism>
<reference evidence="1 2" key="1">
    <citation type="submission" date="2017-12" db="EMBL/GenBank/DDBJ databases">
        <title>Genomes of bacteria within cyanobacterial aggregates.</title>
        <authorList>
            <person name="Cai H."/>
        </authorList>
    </citation>
    <scope>NUCLEOTIDE SEQUENCE [LARGE SCALE GENOMIC DNA]</scope>
    <source>
        <strain evidence="1 2">TH16</strain>
    </source>
</reference>